<protein>
    <submittedName>
        <fullName evidence="1">Uncharacterized protein</fullName>
    </submittedName>
</protein>
<dbReference type="EMBL" id="BANT01000001">
    <property type="protein sequence ID" value="GAC55850.1"/>
    <property type="molecule type" value="Genomic_DNA"/>
</dbReference>
<dbReference type="STRING" id="1121927.GOHSU_01_00290"/>
<accession>L7L3X6</accession>
<gene>
    <name evidence="1" type="ORF">GOHSU_01_00290</name>
</gene>
<sequence length="113" mass="10848">MSDSQDNAAAGDAMGALLLGFAGQLDQLAALIGGTGAAEDLFGAGSSLNGLVGELGTLAGELGSLLSRLLDVLIAILEAVSDMLGSGGGKTAAAPATAFQSIPVRIGPVAAHS</sequence>
<evidence type="ECO:0000313" key="1">
    <source>
        <dbReference type="EMBL" id="GAC55850.1"/>
    </source>
</evidence>
<proteinExistence type="predicted"/>
<comment type="caution">
    <text evidence="1">The sequence shown here is derived from an EMBL/GenBank/DDBJ whole genome shotgun (WGS) entry which is preliminary data.</text>
</comment>
<name>L7L3X6_9ACTN</name>
<evidence type="ECO:0000313" key="2">
    <source>
        <dbReference type="Proteomes" id="UP000053405"/>
    </source>
</evidence>
<organism evidence="1 2">
    <name type="scientific">Gordonia hirsuta DSM 44140 = NBRC 16056</name>
    <dbReference type="NCBI Taxonomy" id="1121927"/>
    <lineage>
        <taxon>Bacteria</taxon>
        <taxon>Bacillati</taxon>
        <taxon>Actinomycetota</taxon>
        <taxon>Actinomycetes</taxon>
        <taxon>Mycobacteriales</taxon>
        <taxon>Gordoniaceae</taxon>
        <taxon>Gordonia</taxon>
    </lineage>
</organism>
<dbReference type="RefSeq" id="WP_005935016.1">
    <property type="nucleotide sequence ID" value="NZ_ATVK01000001.1"/>
</dbReference>
<reference evidence="1 2" key="1">
    <citation type="submission" date="2012-12" db="EMBL/GenBank/DDBJ databases">
        <title>Whole genome shotgun sequence of Gordonia hirsuta NBRC 16056.</title>
        <authorList>
            <person name="Isaki-Nakamura S."/>
            <person name="Hosoyama A."/>
            <person name="Tsuchikane K."/>
            <person name="Katsumata H."/>
            <person name="Baba S."/>
            <person name="Yamazaki S."/>
            <person name="Fujita N."/>
        </authorList>
    </citation>
    <scope>NUCLEOTIDE SEQUENCE [LARGE SCALE GENOMIC DNA]</scope>
    <source>
        <strain evidence="1 2">NBRC 16056</strain>
    </source>
</reference>
<dbReference type="Proteomes" id="UP000053405">
    <property type="component" value="Unassembled WGS sequence"/>
</dbReference>
<dbReference type="AlphaFoldDB" id="L7L3X6"/>
<keyword evidence="2" id="KW-1185">Reference proteome</keyword>